<organism evidence="1 2">
    <name type="scientific">Parapedobacter koreensis</name>
    <dbReference type="NCBI Taxonomy" id="332977"/>
    <lineage>
        <taxon>Bacteria</taxon>
        <taxon>Pseudomonadati</taxon>
        <taxon>Bacteroidota</taxon>
        <taxon>Sphingobacteriia</taxon>
        <taxon>Sphingobacteriales</taxon>
        <taxon>Sphingobacteriaceae</taxon>
        <taxon>Parapedobacter</taxon>
    </lineage>
</organism>
<sequence>MTMSRLLRIPIIACLLLLSMHGYTYASYASKMDTDSSYYFADGIISQQVLANYLSRSITQAELIASEGCYNDGPYPNKEDDIRMLKNIGAKFIGRSVYSWGKEHFFLMPSFWANAKAAIDAFHAYDSTVVFQAAVFEIVTENVEDIPVPVWVFEAFGLPVEQRNFVYQAMLNKEGRLVDHWRKGSSVPDITQMETKLFFYYLACRYMEIGIEAIHFGQAQLMAMAGREAGFAAWKELLDKVRLSALTVARRGTVICDSHLPNGGMVVDGKLLFDYVSFPLRLKEIIDEPQKVELEVGYYDGIYQKTMGGITPSGWSCERSLYLVEFDNFGISKHRDEPNWKDHYAWGYDEITWFSKQPEDYRNEFLHYAHQWVRQTDPYGFLQMPGSRIITGAETNRYRANTQGPNCPMGKNQENTIKAIWGKTN</sequence>
<evidence type="ECO:0000313" key="2">
    <source>
        <dbReference type="Proteomes" id="UP000198916"/>
    </source>
</evidence>
<dbReference type="AlphaFoldDB" id="A0A1H7FUK3"/>
<name>A0A1H7FUK3_9SPHI</name>
<proteinExistence type="predicted"/>
<dbReference type="STRING" id="332977.SAMN05421740_101465"/>
<keyword evidence="2" id="KW-1185">Reference proteome</keyword>
<protein>
    <submittedName>
        <fullName evidence="1">Uncharacterized protein</fullName>
    </submittedName>
</protein>
<dbReference type="Proteomes" id="UP000198916">
    <property type="component" value="Unassembled WGS sequence"/>
</dbReference>
<dbReference type="EMBL" id="FNZR01000001">
    <property type="protein sequence ID" value="SEK29494.1"/>
    <property type="molecule type" value="Genomic_DNA"/>
</dbReference>
<reference evidence="2" key="1">
    <citation type="submission" date="2016-10" db="EMBL/GenBank/DDBJ databases">
        <authorList>
            <person name="Varghese N."/>
            <person name="Submissions S."/>
        </authorList>
    </citation>
    <scope>NUCLEOTIDE SEQUENCE [LARGE SCALE GENOMIC DNA]</scope>
    <source>
        <strain evidence="2">Jip14</strain>
    </source>
</reference>
<evidence type="ECO:0000313" key="1">
    <source>
        <dbReference type="EMBL" id="SEK29494.1"/>
    </source>
</evidence>
<accession>A0A1H7FUK3</accession>
<gene>
    <name evidence="1" type="ORF">SAMN05421740_101465</name>
</gene>